<reference evidence="1" key="1">
    <citation type="submission" date="2018-10" db="EMBL/GenBank/DDBJ databases">
        <title>Hidden diversity of soil giant viruses.</title>
        <authorList>
            <person name="Schulz F."/>
            <person name="Alteio L."/>
            <person name="Goudeau D."/>
            <person name="Ryan E.M."/>
            <person name="Malmstrom R.R."/>
            <person name="Blanchard J."/>
            <person name="Woyke T."/>
        </authorList>
    </citation>
    <scope>NUCLEOTIDE SEQUENCE</scope>
    <source>
        <strain evidence="1">HAV1</strain>
    </source>
</reference>
<organism evidence="1">
    <name type="scientific">Harvfovirus sp</name>
    <dbReference type="NCBI Taxonomy" id="2487768"/>
    <lineage>
        <taxon>Viruses</taxon>
        <taxon>Varidnaviria</taxon>
        <taxon>Bamfordvirae</taxon>
        <taxon>Nucleocytoviricota</taxon>
        <taxon>Megaviricetes</taxon>
        <taxon>Imitervirales</taxon>
        <taxon>Mimiviridae</taxon>
        <taxon>Klosneuvirinae</taxon>
    </lineage>
</organism>
<evidence type="ECO:0008006" key="2">
    <source>
        <dbReference type="Google" id="ProtNLM"/>
    </source>
</evidence>
<accession>A0A3G5A8K3</accession>
<dbReference type="SUPFAM" id="SSF56672">
    <property type="entry name" value="DNA/RNA polymerases"/>
    <property type="match status" value="1"/>
</dbReference>
<gene>
    <name evidence="1" type="ORF">Harvfovirus53_9</name>
</gene>
<name>A0A3G5A8K3_9VIRU</name>
<evidence type="ECO:0000313" key="1">
    <source>
        <dbReference type="EMBL" id="AYV81699.1"/>
    </source>
</evidence>
<sequence length="339" mass="38913">MIAIAEAFEKKYIKFADDAYLLKKETNGYVNLFKSQTNGRAVLNLFLDLAKGIVTERIRYDEGVWVESAKVGAIIWGDKYMGGGYKYDYCSMYPAIMRNDENLYPVKKGSFKMLTQKEFVGGENHRLGDVGIYRCVVEKREGVSKLFRWNPKNFYTNVDIILAKELGLKVVIVKDRQPNYLGYRREACLRGGEIFGKYVDLLFPLKYRKIPRAKQFLTMLWGVLGQRSDLGYKILRENSSMLDINSLNFKQLNESIYRTDYARTIPFILAYGRAKIVATMIPFIENIVRCHTDGFIVSIPLKIKTGDDLGDLKYEGFCEKCTVHNSNTVDGEFVVDAKN</sequence>
<proteinExistence type="predicted"/>
<dbReference type="InterPro" id="IPR043502">
    <property type="entry name" value="DNA/RNA_pol_sf"/>
</dbReference>
<dbReference type="EMBL" id="MK072295">
    <property type="protein sequence ID" value="AYV81699.1"/>
    <property type="molecule type" value="Genomic_DNA"/>
</dbReference>
<protein>
    <recommendedName>
        <fullName evidence="2">DNA-directed DNA polymerase</fullName>
    </recommendedName>
</protein>